<keyword evidence="3 6" id="KW-0812">Transmembrane</keyword>
<dbReference type="InterPro" id="IPR020846">
    <property type="entry name" value="MFS_dom"/>
</dbReference>
<dbReference type="Gene3D" id="1.20.1720.10">
    <property type="entry name" value="Multidrug resistance protein D"/>
    <property type="match status" value="1"/>
</dbReference>
<feature type="transmembrane region" description="Helical" evidence="6">
    <location>
        <begin position="25"/>
        <end position="49"/>
    </location>
</feature>
<dbReference type="GO" id="GO:0022857">
    <property type="term" value="F:transmembrane transporter activity"/>
    <property type="evidence" value="ECO:0007669"/>
    <property type="project" value="InterPro"/>
</dbReference>
<dbReference type="InterPro" id="IPR005829">
    <property type="entry name" value="Sugar_transporter_CS"/>
</dbReference>
<evidence type="ECO:0000256" key="5">
    <source>
        <dbReference type="ARBA" id="ARBA00023136"/>
    </source>
</evidence>
<comment type="subcellular location">
    <subcellularLocation>
        <location evidence="1">Cell membrane</location>
        <topology evidence="1">Multi-pass membrane protein</topology>
    </subcellularLocation>
</comment>
<feature type="domain" description="Major facilitator superfamily (MFS) profile" evidence="7">
    <location>
        <begin position="23"/>
        <end position="470"/>
    </location>
</feature>
<dbReference type="SUPFAM" id="SSF103473">
    <property type="entry name" value="MFS general substrate transporter"/>
    <property type="match status" value="1"/>
</dbReference>
<keyword evidence="9" id="KW-1185">Reference proteome</keyword>
<evidence type="ECO:0000313" key="8">
    <source>
        <dbReference type="EMBL" id="KAA5827127.1"/>
    </source>
</evidence>
<feature type="transmembrane region" description="Helical" evidence="6">
    <location>
        <begin position="206"/>
        <end position="229"/>
    </location>
</feature>
<dbReference type="RefSeq" id="WP_150070093.1">
    <property type="nucleotide sequence ID" value="NZ_JBEPDJ010000022.1"/>
</dbReference>
<evidence type="ECO:0000313" key="9">
    <source>
        <dbReference type="Proteomes" id="UP000323946"/>
    </source>
</evidence>
<dbReference type="PROSITE" id="PS00216">
    <property type="entry name" value="SUGAR_TRANSPORT_1"/>
    <property type="match status" value="1"/>
</dbReference>
<keyword evidence="5 6" id="KW-0472">Membrane</keyword>
<proteinExistence type="predicted"/>
<feature type="transmembrane region" description="Helical" evidence="6">
    <location>
        <begin position="274"/>
        <end position="298"/>
    </location>
</feature>
<dbReference type="PANTHER" id="PTHR42718:SF9">
    <property type="entry name" value="MAJOR FACILITATOR SUPERFAMILY MULTIDRUG TRANSPORTER MFSC"/>
    <property type="match status" value="1"/>
</dbReference>
<feature type="transmembrane region" description="Helical" evidence="6">
    <location>
        <begin position="363"/>
        <end position="388"/>
    </location>
</feature>
<accession>A0A5M7BF74</accession>
<evidence type="ECO:0000259" key="7">
    <source>
        <dbReference type="PROSITE" id="PS50850"/>
    </source>
</evidence>
<feature type="transmembrane region" description="Helical" evidence="6">
    <location>
        <begin position="147"/>
        <end position="169"/>
    </location>
</feature>
<dbReference type="PROSITE" id="PS50850">
    <property type="entry name" value="MFS"/>
    <property type="match status" value="1"/>
</dbReference>
<feature type="transmembrane region" description="Helical" evidence="6">
    <location>
        <begin position="440"/>
        <end position="466"/>
    </location>
</feature>
<dbReference type="InterPro" id="IPR011701">
    <property type="entry name" value="MFS"/>
</dbReference>
<reference evidence="8 9" key="1">
    <citation type="submission" date="2019-09" db="EMBL/GenBank/DDBJ databases">
        <title>Draft genome sequence of the thermophilic Saccharopolyspora hirsuta VKM Ac-666T.</title>
        <authorList>
            <person name="Lobastova T.G."/>
            <person name="Fokina V."/>
            <person name="Bragin E.Y."/>
            <person name="Shtratnikova V.Y."/>
            <person name="Starodumova I.P."/>
            <person name="Tarlachkov S.V."/>
            <person name="Donova M.V."/>
        </authorList>
    </citation>
    <scope>NUCLEOTIDE SEQUENCE [LARGE SCALE GENOMIC DNA]</scope>
    <source>
        <strain evidence="8 9">VKM Ac-666</strain>
    </source>
</reference>
<evidence type="ECO:0000256" key="4">
    <source>
        <dbReference type="ARBA" id="ARBA00022989"/>
    </source>
</evidence>
<feature type="transmembrane region" description="Helical" evidence="6">
    <location>
        <begin position="409"/>
        <end position="428"/>
    </location>
</feature>
<dbReference type="AlphaFoldDB" id="A0A5M7BF74"/>
<dbReference type="PANTHER" id="PTHR42718">
    <property type="entry name" value="MAJOR FACILITATOR SUPERFAMILY MULTIDRUG TRANSPORTER MFSC"/>
    <property type="match status" value="1"/>
</dbReference>
<name>A0A5M7BF74_SACHI</name>
<dbReference type="Pfam" id="PF07690">
    <property type="entry name" value="MFS_1"/>
    <property type="match status" value="1"/>
</dbReference>
<protein>
    <submittedName>
        <fullName evidence="8">MFS transporter</fullName>
    </submittedName>
</protein>
<dbReference type="OrthoDB" id="3218494at2"/>
<evidence type="ECO:0000256" key="3">
    <source>
        <dbReference type="ARBA" id="ARBA00022692"/>
    </source>
</evidence>
<organism evidence="8 9">
    <name type="scientific">Saccharopolyspora hirsuta</name>
    <dbReference type="NCBI Taxonomy" id="1837"/>
    <lineage>
        <taxon>Bacteria</taxon>
        <taxon>Bacillati</taxon>
        <taxon>Actinomycetota</taxon>
        <taxon>Actinomycetes</taxon>
        <taxon>Pseudonocardiales</taxon>
        <taxon>Pseudonocardiaceae</taxon>
        <taxon>Saccharopolyspora</taxon>
    </lineage>
</organism>
<dbReference type="CDD" id="cd17321">
    <property type="entry name" value="MFS_MMR_MDR_like"/>
    <property type="match status" value="1"/>
</dbReference>
<comment type="caution">
    <text evidence="8">The sequence shown here is derived from an EMBL/GenBank/DDBJ whole genome shotgun (WGS) entry which is preliminary data.</text>
</comment>
<keyword evidence="4 6" id="KW-1133">Transmembrane helix</keyword>
<feature type="transmembrane region" description="Helical" evidence="6">
    <location>
        <begin position="339"/>
        <end position="357"/>
    </location>
</feature>
<dbReference type="Gene3D" id="1.20.1250.20">
    <property type="entry name" value="MFS general substrate transporter like domains"/>
    <property type="match status" value="1"/>
</dbReference>
<gene>
    <name evidence="8" type="ORF">F1721_29535</name>
</gene>
<feature type="transmembrane region" description="Helical" evidence="6">
    <location>
        <begin position="61"/>
        <end position="81"/>
    </location>
</feature>
<feature type="transmembrane region" description="Helical" evidence="6">
    <location>
        <begin position="175"/>
        <end position="194"/>
    </location>
</feature>
<evidence type="ECO:0000256" key="6">
    <source>
        <dbReference type="SAM" id="Phobius"/>
    </source>
</evidence>
<keyword evidence="2" id="KW-0813">Transport</keyword>
<evidence type="ECO:0000256" key="2">
    <source>
        <dbReference type="ARBA" id="ARBA00022448"/>
    </source>
</evidence>
<feature type="transmembrane region" description="Helical" evidence="6">
    <location>
        <begin position="113"/>
        <end position="135"/>
    </location>
</feature>
<feature type="transmembrane region" description="Helical" evidence="6">
    <location>
        <begin position="304"/>
        <end position="327"/>
    </location>
</feature>
<dbReference type="EMBL" id="VWPH01000016">
    <property type="protein sequence ID" value="KAA5827127.1"/>
    <property type="molecule type" value="Genomic_DNA"/>
</dbReference>
<dbReference type="InterPro" id="IPR036259">
    <property type="entry name" value="MFS_trans_sf"/>
</dbReference>
<dbReference type="SMR" id="A0A5M7BF74"/>
<dbReference type="GO" id="GO:0005886">
    <property type="term" value="C:plasma membrane"/>
    <property type="evidence" value="ECO:0007669"/>
    <property type="project" value="UniProtKB-SubCell"/>
</dbReference>
<dbReference type="PRINTS" id="PR01036">
    <property type="entry name" value="TCRTETB"/>
</dbReference>
<dbReference type="Proteomes" id="UP000323946">
    <property type="component" value="Unassembled WGS sequence"/>
</dbReference>
<evidence type="ECO:0000256" key="1">
    <source>
        <dbReference type="ARBA" id="ARBA00004651"/>
    </source>
</evidence>
<sequence length="483" mass="48005">MSTAPDAVGVAPPAAHACSASRISLIVAVVAFVTTLDNTIIAAAAPSIGRELGLELSTLQWVSVAYMLPYGGLLLGAGALIDQWGRRRALLVACALFAAGALCGGVARSAELLIAARVLQGTAAAFLVPGTLSLIRTELPGSERARAIAVWTASLAAALALGPWLGGALAEHAHWSWIFLCNIPFLAVAGGLLARTAELVHRRPGAPGRVGSAVLVTLGLVLLTASAAASWESGACQLVAAGLGVTGLVVFAVREHRSRTPLVPAALRSNRVFLGANALILLWGLGISGIVFFTPAVFQESLGLAPQAAGLPLVVVAVAVVGATPLVPAATRALGAHRAVFLGLLALSAGLLQLAAVNDETSMAPRIAGLVLAGIGSAFTAPITGRALDLIGAQESGAASGALTASRELSSAFGVVLIGFVLTAVQAAEVGGGAPRGPALASGYAAALVVAASLQAAGAVLALVVLRARRAGGSTSAENCEGA</sequence>
<feature type="transmembrane region" description="Helical" evidence="6">
    <location>
        <begin position="235"/>
        <end position="253"/>
    </location>
</feature>
<feature type="transmembrane region" description="Helical" evidence="6">
    <location>
        <begin position="88"/>
        <end position="107"/>
    </location>
</feature>